<dbReference type="AlphaFoldDB" id="A0A923HKX2"/>
<dbReference type="Proteomes" id="UP000634011">
    <property type="component" value="Unassembled WGS sequence"/>
</dbReference>
<gene>
    <name evidence="1" type="ORF">H8K32_15860</name>
</gene>
<comment type="caution">
    <text evidence="1">The sequence shown here is derived from an EMBL/GenBank/DDBJ whole genome shotgun (WGS) entry which is preliminary data.</text>
</comment>
<evidence type="ECO:0000313" key="2">
    <source>
        <dbReference type="Proteomes" id="UP000634011"/>
    </source>
</evidence>
<proteinExistence type="predicted"/>
<keyword evidence="2" id="KW-1185">Reference proteome</keyword>
<name>A0A923HKX2_9BURK</name>
<dbReference type="RefSeq" id="WP_186913522.1">
    <property type="nucleotide sequence ID" value="NZ_JACOFV010000015.1"/>
</dbReference>
<sequence length="173" mass="17657">MVFGLGNLLQEVIGGNSPAENHFDQIAQGSPAELISQGLATMFHSDQTPAFAQMVGQLFGQANPNQQAGMLNQLLSGMGPQVLSAIAGGAGGSGLSAILAQLGGANATVTPEQAAQISPDQIQQLADHAHQQDAGIVEHMSDFYAQHSGLIKTLGGAALTIALSKMADTPKSN</sequence>
<evidence type="ECO:0008006" key="3">
    <source>
        <dbReference type="Google" id="ProtNLM"/>
    </source>
</evidence>
<organism evidence="1 2">
    <name type="scientific">Undibacterium jejuense</name>
    <dbReference type="NCBI Taxonomy" id="1344949"/>
    <lineage>
        <taxon>Bacteria</taxon>
        <taxon>Pseudomonadati</taxon>
        <taxon>Pseudomonadota</taxon>
        <taxon>Betaproteobacteria</taxon>
        <taxon>Burkholderiales</taxon>
        <taxon>Oxalobacteraceae</taxon>
        <taxon>Undibacterium</taxon>
    </lineage>
</organism>
<dbReference type="EMBL" id="JACOFV010000015">
    <property type="protein sequence ID" value="MBC3863582.1"/>
    <property type="molecule type" value="Genomic_DNA"/>
</dbReference>
<accession>A0A923HKX2</accession>
<protein>
    <recommendedName>
        <fullName evidence="3">DUF937 domain-containing protein</fullName>
    </recommendedName>
</protein>
<evidence type="ECO:0000313" key="1">
    <source>
        <dbReference type="EMBL" id="MBC3863582.1"/>
    </source>
</evidence>
<reference evidence="1" key="1">
    <citation type="submission" date="2020-08" db="EMBL/GenBank/DDBJ databases">
        <title>Novel species isolated from subtropical streams in China.</title>
        <authorList>
            <person name="Lu H."/>
        </authorList>
    </citation>
    <scope>NUCLEOTIDE SEQUENCE</scope>
    <source>
        <strain evidence="1">KACC 12607</strain>
    </source>
</reference>